<gene>
    <name evidence="2" type="ORF">CC78DRAFT_549845</name>
</gene>
<dbReference type="PANTHER" id="PTHR33112">
    <property type="entry name" value="DOMAIN PROTEIN, PUTATIVE-RELATED"/>
    <property type="match status" value="1"/>
</dbReference>
<evidence type="ECO:0000313" key="2">
    <source>
        <dbReference type="EMBL" id="KAF2257530.1"/>
    </source>
</evidence>
<comment type="caution">
    <text evidence="2">The sequence shown here is derived from an EMBL/GenBank/DDBJ whole genome shotgun (WGS) entry which is preliminary data.</text>
</comment>
<dbReference type="EMBL" id="ML986970">
    <property type="protein sequence ID" value="KAF2257530.1"/>
    <property type="molecule type" value="Genomic_DNA"/>
</dbReference>
<dbReference type="OrthoDB" id="4161196at2759"/>
<dbReference type="Pfam" id="PF06985">
    <property type="entry name" value="HET"/>
    <property type="match status" value="1"/>
</dbReference>
<dbReference type="PANTHER" id="PTHR33112:SF10">
    <property type="entry name" value="TOL"/>
    <property type="match status" value="1"/>
</dbReference>
<dbReference type="AlphaFoldDB" id="A0A9P4JZT6"/>
<evidence type="ECO:0000259" key="1">
    <source>
        <dbReference type="Pfam" id="PF06985"/>
    </source>
</evidence>
<protein>
    <submittedName>
        <fullName evidence="2">HET-domain-containing protein</fullName>
    </submittedName>
</protein>
<evidence type="ECO:0000313" key="3">
    <source>
        <dbReference type="Proteomes" id="UP000800093"/>
    </source>
</evidence>
<dbReference type="Proteomes" id="UP000800093">
    <property type="component" value="Unassembled WGS sequence"/>
</dbReference>
<dbReference type="InterPro" id="IPR010730">
    <property type="entry name" value="HET"/>
</dbReference>
<sequence length="460" mass="53931">MASKSDQLLPNRLLWVGDPDDQHYDPNVLCLNTTSNKSRGKYVALSHCWGKLPTEVNKHFCTTSDNISRRTKGFSFWELPKTFQDAVKVTRELSIPYIWIDSLCIIQYGDNGEDWKREAKRMEEVFSGAYCTIAATSASNPFEGFLQPRMKHDYIHVQDASGNRFYVCTGRDNFNNDVKEALLNTRAWVMQERVLSRRTIHFSTNQVYWECGEGVYCENLTRLARKEYFTLDPDFPQRLFWSGDQRTMEFIHYLYQDYSERGLTVNTDRCVAISGLETRIARVVGCRSRYGIFERYLHRDLFWQATDEKLERIAYKKEQYVPSWSWMAYNGSIRFFDEDIFFGRVDWIINLRFAEECKKTLIADVGRFRDGLRLNRKHVVLDSDIERGWVRYDIKDKSEESRDLRKERCVVAGRVDDGVNKYYILVVRPTSVVGGEYKRVGVGLIQSDCVVRERLAVRVV</sequence>
<organism evidence="2 3">
    <name type="scientific">Lojkania enalia</name>
    <dbReference type="NCBI Taxonomy" id="147567"/>
    <lineage>
        <taxon>Eukaryota</taxon>
        <taxon>Fungi</taxon>
        <taxon>Dikarya</taxon>
        <taxon>Ascomycota</taxon>
        <taxon>Pezizomycotina</taxon>
        <taxon>Dothideomycetes</taxon>
        <taxon>Pleosporomycetidae</taxon>
        <taxon>Pleosporales</taxon>
        <taxon>Pleosporales incertae sedis</taxon>
        <taxon>Lojkania</taxon>
    </lineage>
</organism>
<accession>A0A9P4JZT6</accession>
<name>A0A9P4JZT6_9PLEO</name>
<proteinExistence type="predicted"/>
<reference evidence="3" key="1">
    <citation type="journal article" date="2020" name="Stud. Mycol.">
        <title>101 Dothideomycetes genomes: A test case for predicting lifestyles and emergence of pathogens.</title>
        <authorList>
            <person name="Haridas S."/>
            <person name="Albert R."/>
            <person name="Binder M."/>
            <person name="Bloem J."/>
            <person name="LaButti K."/>
            <person name="Salamov A."/>
            <person name="Andreopoulos B."/>
            <person name="Baker S."/>
            <person name="Barry K."/>
            <person name="Bills G."/>
            <person name="Bluhm B."/>
            <person name="Cannon C."/>
            <person name="Castanera R."/>
            <person name="Culley D."/>
            <person name="Daum C."/>
            <person name="Ezra D."/>
            <person name="Gonzalez J."/>
            <person name="Henrissat B."/>
            <person name="Kuo A."/>
            <person name="Liang C."/>
            <person name="Lipzen A."/>
            <person name="Lutzoni F."/>
            <person name="Magnuson J."/>
            <person name="Mondo S."/>
            <person name="Nolan M."/>
            <person name="Ohm R."/>
            <person name="Pangilinan J."/>
            <person name="Park H.-J."/>
            <person name="Ramirez L."/>
            <person name="Alfaro M."/>
            <person name="Sun H."/>
            <person name="Tritt A."/>
            <person name="Yoshinaga Y."/>
            <person name="Zwiers L.-H."/>
            <person name="Turgeon B."/>
            <person name="Goodwin S."/>
            <person name="Spatafora J."/>
            <person name="Crous P."/>
            <person name="Grigoriev I."/>
        </authorList>
    </citation>
    <scope>NUCLEOTIDE SEQUENCE [LARGE SCALE GENOMIC DNA]</scope>
    <source>
        <strain evidence="3">CBS 304.66</strain>
    </source>
</reference>
<keyword evidence="3" id="KW-1185">Reference proteome</keyword>
<feature type="domain" description="Heterokaryon incompatibility" evidence="1">
    <location>
        <begin position="42"/>
        <end position="192"/>
    </location>
</feature>